<evidence type="ECO:0000313" key="1">
    <source>
        <dbReference type="EMBL" id="RNB75160.1"/>
    </source>
</evidence>
<dbReference type="RefSeq" id="WP_122908145.1">
    <property type="nucleotide sequence ID" value="NZ_CBCSBE010000001.1"/>
</dbReference>
<evidence type="ECO:0000313" key="2">
    <source>
        <dbReference type="Proteomes" id="UP000282028"/>
    </source>
</evidence>
<comment type="caution">
    <text evidence="1">The sequence shown here is derived from an EMBL/GenBank/DDBJ whole genome shotgun (WGS) entry which is preliminary data.</text>
</comment>
<dbReference type="EMBL" id="RHHR01000010">
    <property type="protein sequence ID" value="RNB75160.1"/>
    <property type="molecule type" value="Genomic_DNA"/>
</dbReference>
<sequence>METNIQNSWFVFSWNQEGKIRITDLERNEILSASQYLAEYGEIYNALSPTLPKGSASITFDKPLDLAAGSLIELRSESFAGRLNKPLIHQAKVTA</sequence>
<accession>A0A3M8CHJ6</accession>
<reference evidence="1 2" key="1">
    <citation type="submission" date="2018-10" db="EMBL/GenBank/DDBJ databases">
        <title>Phylogenomics of Brevibacillus.</title>
        <authorList>
            <person name="Dunlap C."/>
        </authorList>
    </citation>
    <scope>NUCLEOTIDE SEQUENCE [LARGE SCALE GENOMIC DNA]</scope>
    <source>
        <strain evidence="1 2">JCM 12215</strain>
    </source>
</reference>
<name>A0A3M8CHJ6_9BACL</name>
<dbReference type="AlphaFoldDB" id="A0A3M8CHJ6"/>
<dbReference type="Proteomes" id="UP000282028">
    <property type="component" value="Unassembled WGS sequence"/>
</dbReference>
<proteinExistence type="predicted"/>
<protein>
    <submittedName>
        <fullName evidence="1">Uncharacterized protein</fullName>
    </submittedName>
</protein>
<keyword evidence="2" id="KW-1185">Reference proteome</keyword>
<organism evidence="1 2">
    <name type="scientific">Brevibacillus invocatus</name>
    <dbReference type="NCBI Taxonomy" id="173959"/>
    <lineage>
        <taxon>Bacteria</taxon>
        <taxon>Bacillati</taxon>
        <taxon>Bacillota</taxon>
        <taxon>Bacilli</taxon>
        <taxon>Bacillales</taxon>
        <taxon>Paenibacillaceae</taxon>
        <taxon>Brevibacillus</taxon>
    </lineage>
</organism>
<gene>
    <name evidence="1" type="ORF">EDM52_06055</name>
</gene>